<protein>
    <submittedName>
        <fullName evidence="2">Uncharacterized protein</fullName>
    </submittedName>
</protein>
<evidence type="ECO:0000313" key="1">
    <source>
        <dbReference type="Proteomes" id="UP000887565"/>
    </source>
</evidence>
<organism evidence="1 2">
    <name type="scientific">Romanomermis culicivorax</name>
    <name type="common">Nematode worm</name>
    <dbReference type="NCBI Taxonomy" id="13658"/>
    <lineage>
        <taxon>Eukaryota</taxon>
        <taxon>Metazoa</taxon>
        <taxon>Ecdysozoa</taxon>
        <taxon>Nematoda</taxon>
        <taxon>Enoplea</taxon>
        <taxon>Dorylaimia</taxon>
        <taxon>Mermithida</taxon>
        <taxon>Mermithoidea</taxon>
        <taxon>Mermithidae</taxon>
        <taxon>Romanomermis</taxon>
    </lineage>
</organism>
<name>A0A915KEE1_ROMCU</name>
<proteinExistence type="predicted"/>
<evidence type="ECO:0000313" key="2">
    <source>
        <dbReference type="WBParaSite" id="nRc.2.0.1.t36755-RA"/>
    </source>
</evidence>
<dbReference type="AlphaFoldDB" id="A0A915KEE1"/>
<keyword evidence="1" id="KW-1185">Reference proteome</keyword>
<reference evidence="2" key="1">
    <citation type="submission" date="2022-11" db="UniProtKB">
        <authorList>
            <consortium name="WormBaseParasite"/>
        </authorList>
    </citation>
    <scope>IDENTIFICATION</scope>
</reference>
<dbReference type="WBParaSite" id="nRc.2.0.1.t36755-RA">
    <property type="protein sequence ID" value="nRc.2.0.1.t36755-RA"/>
    <property type="gene ID" value="nRc.2.0.1.g36755"/>
</dbReference>
<accession>A0A915KEE1</accession>
<sequence length="132" mass="15364">MSNYLRLVAQQGENPELRDTMEQMQTMRQSKRERITIAIAECDKEMLPQKSTNLSIGSLTISQRHIPCLCNYQCYSAFCQKTLFRIVEYVTLFPISRLARCGGMSIQEKYSNRRASPNIIVVRSFKQRVLTY</sequence>
<dbReference type="Proteomes" id="UP000887565">
    <property type="component" value="Unplaced"/>
</dbReference>